<name>A0ABN6DAS5_9BURK</name>
<dbReference type="RefSeq" id="WP_223904036.1">
    <property type="nucleotide sequence ID" value="NZ_AP024238.1"/>
</dbReference>
<accession>A0ABN6DAS5</accession>
<protein>
    <submittedName>
        <fullName evidence="1">Uncharacterized protein</fullName>
    </submittedName>
</protein>
<sequence length="50" mass="5543">MTEYRHPVSGFFAKSGQVVRVARTHSKQETAIAQDVIKEAVGDLKDIRTA</sequence>
<proteinExistence type="predicted"/>
<evidence type="ECO:0000313" key="1">
    <source>
        <dbReference type="EMBL" id="BCO28039.1"/>
    </source>
</evidence>
<keyword evidence="2" id="KW-1185">Reference proteome</keyword>
<dbReference type="Proteomes" id="UP000824366">
    <property type="component" value="Chromosome"/>
</dbReference>
<dbReference type="EMBL" id="AP024238">
    <property type="protein sequence ID" value="BCO28039.1"/>
    <property type="molecule type" value="Genomic_DNA"/>
</dbReference>
<organism evidence="1 2">
    <name type="scientific">Rhodoferax lithotrophicus</name>
    <dbReference type="NCBI Taxonomy" id="2798804"/>
    <lineage>
        <taxon>Bacteria</taxon>
        <taxon>Pseudomonadati</taxon>
        <taxon>Pseudomonadota</taxon>
        <taxon>Betaproteobacteria</taxon>
        <taxon>Burkholderiales</taxon>
        <taxon>Comamonadaceae</taxon>
        <taxon>Rhodoferax</taxon>
    </lineage>
</organism>
<gene>
    <name evidence="1" type="ORF">MIZ03_2932</name>
</gene>
<evidence type="ECO:0000313" key="2">
    <source>
        <dbReference type="Proteomes" id="UP000824366"/>
    </source>
</evidence>
<reference evidence="1 2" key="1">
    <citation type="journal article" date="2021" name="Microbiol. Spectr.">
        <title>A Single Bacterium Capable of Oxidation and Reduction of Iron at Circumneutral pH.</title>
        <authorList>
            <person name="Kato S."/>
            <person name="Ohkuma M."/>
        </authorList>
    </citation>
    <scope>NUCLEOTIDE SEQUENCE [LARGE SCALE GENOMIC DNA]</scope>
    <source>
        <strain evidence="1 2">MIZ03</strain>
    </source>
</reference>